<feature type="non-terminal residue" evidence="1">
    <location>
        <position position="157"/>
    </location>
</feature>
<proteinExistence type="predicted"/>
<evidence type="ECO:0000313" key="1">
    <source>
        <dbReference type="EMBL" id="KAJ2801960.1"/>
    </source>
</evidence>
<comment type="caution">
    <text evidence="1">The sequence shown here is derived from an EMBL/GenBank/DDBJ whole genome shotgun (WGS) entry which is preliminary data.</text>
</comment>
<keyword evidence="2" id="KW-1185">Reference proteome</keyword>
<dbReference type="EMBL" id="JANBUP010002084">
    <property type="protein sequence ID" value="KAJ2801960.1"/>
    <property type="molecule type" value="Genomic_DNA"/>
</dbReference>
<gene>
    <name evidence="1" type="ORF">H4S07_004805</name>
</gene>
<reference evidence="1" key="1">
    <citation type="submission" date="2022-07" db="EMBL/GenBank/DDBJ databases">
        <title>Phylogenomic reconstructions and comparative analyses of Kickxellomycotina fungi.</title>
        <authorList>
            <person name="Reynolds N.K."/>
            <person name="Stajich J.E."/>
            <person name="Barry K."/>
            <person name="Grigoriev I.V."/>
            <person name="Crous P."/>
            <person name="Smith M.E."/>
        </authorList>
    </citation>
    <scope>NUCLEOTIDE SEQUENCE</scope>
    <source>
        <strain evidence="1">CBS 102833</strain>
    </source>
</reference>
<accession>A0ACC1L6P6</accession>
<dbReference type="Proteomes" id="UP001140096">
    <property type="component" value="Unassembled WGS sequence"/>
</dbReference>
<organism evidence="1 2">
    <name type="scientific">Coemansia furcata</name>
    <dbReference type="NCBI Taxonomy" id="417177"/>
    <lineage>
        <taxon>Eukaryota</taxon>
        <taxon>Fungi</taxon>
        <taxon>Fungi incertae sedis</taxon>
        <taxon>Zoopagomycota</taxon>
        <taxon>Kickxellomycotina</taxon>
        <taxon>Kickxellomycetes</taxon>
        <taxon>Kickxellales</taxon>
        <taxon>Kickxellaceae</taxon>
        <taxon>Coemansia</taxon>
    </lineage>
</organism>
<name>A0ACC1L6P6_9FUNG</name>
<protein>
    <submittedName>
        <fullName evidence="1">Uncharacterized protein</fullName>
    </submittedName>
</protein>
<evidence type="ECO:0000313" key="2">
    <source>
        <dbReference type="Proteomes" id="UP001140096"/>
    </source>
</evidence>
<sequence>MSLLQSLPRSVVQKIVHYVTSCSRQLFSGTAIELHSQRELLMPLLWVCRSFRDVVYAQYSAEYELHIGSSTFGDWTSWPPGLRKIVSPPFRLVSALTIVVDLHSVFSGAALPLDSVFPAATSLTCVLTWSPVEGPMDKAGAFVERVKCMAPMADTIS</sequence>